<feature type="transmembrane region" description="Helical" evidence="2">
    <location>
        <begin position="199"/>
        <end position="216"/>
    </location>
</feature>
<dbReference type="InterPro" id="IPR014020">
    <property type="entry name" value="Tensin_C2-dom"/>
</dbReference>
<evidence type="ECO:0000259" key="3">
    <source>
        <dbReference type="PROSITE" id="PS51182"/>
    </source>
</evidence>
<reference evidence="4 5" key="1">
    <citation type="journal article" date="2020" name="Nat. Food">
        <title>A phased Vanilla planifolia genome enables genetic improvement of flavour and production.</title>
        <authorList>
            <person name="Hasing T."/>
            <person name="Tang H."/>
            <person name="Brym M."/>
            <person name="Khazi F."/>
            <person name="Huang T."/>
            <person name="Chambers A.H."/>
        </authorList>
    </citation>
    <scope>NUCLEOTIDE SEQUENCE [LARGE SCALE GENOMIC DNA]</scope>
    <source>
        <tissue evidence="4">Leaf</tissue>
    </source>
</reference>
<dbReference type="AlphaFoldDB" id="A0A835Q2W4"/>
<evidence type="ECO:0000256" key="2">
    <source>
        <dbReference type="SAM" id="Phobius"/>
    </source>
</evidence>
<accession>A0A835Q2W4</accession>
<dbReference type="InterPro" id="IPR051144">
    <property type="entry name" value="Formin_homology_domain"/>
</dbReference>
<dbReference type="EMBL" id="JADCNM010000011">
    <property type="protein sequence ID" value="KAG0463200.1"/>
    <property type="molecule type" value="Genomic_DNA"/>
</dbReference>
<organism evidence="4 5">
    <name type="scientific">Vanilla planifolia</name>
    <name type="common">Vanilla</name>
    <dbReference type="NCBI Taxonomy" id="51239"/>
    <lineage>
        <taxon>Eukaryota</taxon>
        <taxon>Viridiplantae</taxon>
        <taxon>Streptophyta</taxon>
        <taxon>Embryophyta</taxon>
        <taxon>Tracheophyta</taxon>
        <taxon>Spermatophyta</taxon>
        <taxon>Magnoliopsida</taxon>
        <taxon>Liliopsida</taxon>
        <taxon>Asparagales</taxon>
        <taxon>Orchidaceae</taxon>
        <taxon>Vanilloideae</taxon>
        <taxon>Vanilleae</taxon>
        <taxon>Vanilla</taxon>
    </lineage>
</organism>
<feature type="domain" description="C2 tensin-type" evidence="3">
    <location>
        <begin position="139"/>
        <end position="293"/>
    </location>
</feature>
<sequence length="293" mass="34509">MALFRKFFYRKPPDGLLEISERVYVFDCCFTTDVLEDDEFKVYMCGVVSQLRDHFPDSSFMVFNYREGEHQSLLTEVLSEYDMTVMDYPRQYEEDTGHDLQQAPRELLQFYPPNPLPSQIRYLQYISRRNVGSIWPPLDRALTLDCIILRFLSLTLMVRVAVGHCFGSMGKIHLLLLIRLLKFFSTPKKSKLYEHTDRFWHVGAILNYISYGQILLTSLDDDLEREVMMFRVMFNTAFIRSNILMLIVMRLTYYGMLKTVLELRAENVSEDKLLKSHPGYQPNPQLQMQLSAM</sequence>
<feature type="transmembrane region" description="Helical" evidence="2">
    <location>
        <begin position="156"/>
        <end position="178"/>
    </location>
</feature>
<dbReference type="Proteomes" id="UP000639772">
    <property type="component" value="Chromosome 11"/>
</dbReference>
<dbReference type="Pfam" id="PF10409">
    <property type="entry name" value="PTEN_C2"/>
    <property type="match status" value="1"/>
</dbReference>
<keyword evidence="1" id="KW-0378">Hydrolase</keyword>
<keyword evidence="2" id="KW-0472">Membrane</keyword>
<evidence type="ECO:0000256" key="1">
    <source>
        <dbReference type="ARBA" id="ARBA00022912"/>
    </source>
</evidence>
<comment type="caution">
    <text evidence="4">The sequence shown here is derived from an EMBL/GenBank/DDBJ whole genome shotgun (WGS) entry which is preliminary data.</text>
</comment>
<keyword evidence="2" id="KW-1133">Transmembrane helix</keyword>
<gene>
    <name evidence="4" type="ORF">HPP92_021676</name>
</gene>
<keyword evidence="2" id="KW-0812">Transmembrane</keyword>
<evidence type="ECO:0000313" key="5">
    <source>
        <dbReference type="Proteomes" id="UP000639772"/>
    </source>
</evidence>
<dbReference type="PANTHER" id="PTHR45733:SF8">
    <property type="entry name" value="FORMIN-J"/>
    <property type="match status" value="1"/>
</dbReference>
<dbReference type="PANTHER" id="PTHR45733">
    <property type="entry name" value="FORMIN-J"/>
    <property type="match status" value="1"/>
</dbReference>
<keyword evidence="1" id="KW-0904">Protein phosphatase</keyword>
<protein>
    <recommendedName>
        <fullName evidence="3">C2 tensin-type domain-containing protein</fullName>
    </recommendedName>
</protein>
<dbReference type="OrthoDB" id="1668162at2759"/>
<dbReference type="Gene3D" id="2.60.40.1110">
    <property type="match status" value="1"/>
</dbReference>
<proteinExistence type="predicted"/>
<evidence type="ECO:0000313" key="4">
    <source>
        <dbReference type="EMBL" id="KAG0463200.1"/>
    </source>
</evidence>
<dbReference type="GO" id="GO:0004721">
    <property type="term" value="F:phosphoprotein phosphatase activity"/>
    <property type="evidence" value="ECO:0007669"/>
    <property type="project" value="UniProtKB-KW"/>
</dbReference>
<dbReference type="PROSITE" id="PS51182">
    <property type="entry name" value="C2_TENSIN"/>
    <property type="match status" value="1"/>
</dbReference>
<name>A0A835Q2W4_VANPL</name>
<feature type="transmembrane region" description="Helical" evidence="2">
    <location>
        <begin position="228"/>
        <end position="248"/>
    </location>
</feature>